<reference evidence="2" key="1">
    <citation type="journal article" date="2015" name="J. Biotechnol.">
        <title>The structure of the Cyberlindnera jadinii genome and its relation to Candida utilis analyzed by the occurrence of single nucleotide polymorphisms.</title>
        <authorList>
            <person name="Rupp O."/>
            <person name="Brinkrolf K."/>
            <person name="Buerth C."/>
            <person name="Kunigo M."/>
            <person name="Schneider J."/>
            <person name="Jaenicke S."/>
            <person name="Goesmann A."/>
            <person name="Puehler A."/>
            <person name="Jaeger K.-E."/>
            <person name="Ernst J.F."/>
        </authorList>
    </citation>
    <scope>NUCLEOTIDE SEQUENCE [LARGE SCALE GENOMIC DNA]</scope>
    <source>
        <strain evidence="2">ATCC 18201 / CBS 1600 / BCRC 20928 / JCM 3617 / NBRC 0987 / NRRL Y-1542</strain>
    </source>
</reference>
<dbReference type="AlphaFoldDB" id="A0A0H5BYS0"/>
<proteinExistence type="predicted"/>
<dbReference type="Proteomes" id="UP000038830">
    <property type="component" value="Unassembled WGS sequence"/>
</dbReference>
<gene>
    <name evidence="1" type="ORF">BN1211_0542</name>
</gene>
<organism evidence="1 2">
    <name type="scientific">Cyberlindnera jadinii (strain ATCC 18201 / CBS 1600 / BCRC 20928 / JCM 3617 / NBRC 0987 / NRRL Y-1542)</name>
    <name type="common">Torula yeast</name>
    <name type="synonym">Candida utilis</name>
    <dbReference type="NCBI Taxonomy" id="983966"/>
    <lineage>
        <taxon>Eukaryota</taxon>
        <taxon>Fungi</taxon>
        <taxon>Dikarya</taxon>
        <taxon>Ascomycota</taxon>
        <taxon>Saccharomycotina</taxon>
        <taxon>Saccharomycetes</taxon>
        <taxon>Phaffomycetales</taxon>
        <taxon>Phaffomycetaceae</taxon>
        <taxon>Cyberlindnera</taxon>
    </lineage>
</organism>
<protein>
    <submittedName>
        <fullName evidence="1">Uncharacterized protein</fullName>
    </submittedName>
</protein>
<evidence type="ECO:0000313" key="1">
    <source>
        <dbReference type="EMBL" id="CEP20633.1"/>
    </source>
</evidence>
<name>A0A0H5BYS0_CYBJN</name>
<sequence>MRSTRRVTTAFLLKDPTNTISDGIRPQIPQVRVPNSCQQITELFSNQHHDWEALRSVIRNVPIEERWNKRCSFGSFVEVIKDDSVRVGIVTRPQTGLFSNTAISMVTAEGDSVEFQAHEVSFHLAGLFDKDTLTEDEIPLLISNFMSASISLLKTHQHLMPVIQAWYTKDSRSVELDLLSVLSSVLFHSGKSKTQQECLLYAIHMYICSDPFNFRVQQKLTKPLLYSMTSDSIPMTYYFANSMDLAEDLREVSLFEYQILDGFNSCLKQLDNQESNILQKYKEAMEKDDAGFLDINMIVTFLMYYKIYPHPSLSFTVSRLLGDELPCSSSGVSQALERIGVSDTIFPSEIQYEPEPTLLKDNMKHIRVTNTSKVYLLPSEKLENLGLDMYSELGISLEKERDFWMFNIHVPDVGSQVPHISKSIGDVLQRVSDVDLHTKTDSLFSHDTLKSLAFHKDKECLAFTISIKYPLGTDKPWYKTSTTVRLERLVNVQYVPLHDLNELWRSRFPIFSELLSIFMSNDFRTLESNDRNILLNMINMIDYWCLKRGYECSMDQHFTKRPVSSSFQFIEGEYSSNFLDYVKLELSTIASHHLLQFSSKHSIPQIIQTQDVLPPLEDTFRVQASNLVIPQYDAHGYNELTFSKDSSGLTPISNYLAAISFLSPVKVGTTTGPYASLGLEDGFCDITTTLSDLESIANQWQIISYLQSQFVASQSDYKMGVSRLFMKGFKMKSSSELQRFYDINIRPAKEANADLQQRARKNAILRALRSEDEESWVFFKCIVLRHSKFPAPAKAYCSDLGIEVDVLLSQELPEVHCGDHLICNKVVSLTNDELWLQV</sequence>
<accession>A0A0H5BYS0</accession>
<evidence type="ECO:0000313" key="2">
    <source>
        <dbReference type="Proteomes" id="UP000038830"/>
    </source>
</evidence>
<dbReference type="EMBL" id="CDQK01000001">
    <property type="protein sequence ID" value="CEP20633.1"/>
    <property type="molecule type" value="Genomic_DNA"/>
</dbReference>